<proteinExistence type="predicted"/>
<feature type="non-terminal residue" evidence="1">
    <location>
        <position position="194"/>
    </location>
</feature>
<reference evidence="1" key="1">
    <citation type="submission" date="2020-07" db="EMBL/GenBank/DDBJ databases">
        <title>Severe corrosion of carbon steel in oil field produced water can be linked to methanogenic archaea containing a special type of NiFe hydrogenase.</title>
        <authorList>
            <person name="Lahme S."/>
            <person name="Mand J."/>
            <person name="Longwell J."/>
            <person name="Smith R."/>
            <person name="Enning D."/>
        </authorList>
    </citation>
    <scope>NUCLEOTIDE SEQUENCE</scope>
    <source>
        <strain evidence="1">MIC098Bin6</strain>
    </source>
</reference>
<name>A0A931D0N7_9BACT</name>
<accession>A0A931D0N7</accession>
<dbReference type="AlphaFoldDB" id="A0A931D0N7"/>
<protein>
    <submittedName>
        <fullName evidence="1">FMN-binding glutamate synthase family protein</fullName>
    </submittedName>
</protein>
<dbReference type="Proteomes" id="UP000706172">
    <property type="component" value="Unassembled WGS sequence"/>
</dbReference>
<sequence>MNLQRPNANDALQTKNRSRNVAPQSGICSRCIDGCKGNCDLFHATFRGRELLYPEPFGSITAGADKDYPVDYSHLNIMGYAFGAKGMDPDPDKATFPAVDTETQYGVTDKVKMKVPIFTGALGSTEIAQKNWEHFAIGAAISGITLVCGENVCGIDPQLEQDKHGKVTQSPEMDRRIREYRRFHDGYGDILVQL</sequence>
<dbReference type="EMBL" id="JACCQK010000525">
    <property type="protein sequence ID" value="MBG0779983.1"/>
    <property type="molecule type" value="Genomic_DNA"/>
</dbReference>
<gene>
    <name evidence="1" type="ORF">H0S81_08665</name>
</gene>
<evidence type="ECO:0000313" key="2">
    <source>
        <dbReference type="Proteomes" id="UP000706172"/>
    </source>
</evidence>
<dbReference type="SUPFAM" id="SSF51395">
    <property type="entry name" value="FMN-linked oxidoreductases"/>
    <property type="match status" value="1"/>
</dbReference>
<evidence type="ECO:0000313" key="1">
    <source>
        <dbReference type="EMBL" id="MBG0779983.1"/>
    </source>
</evidence>
<organism evidence="1 2">
    <name type="scientific">Desulfotignum balticum</name>
    <dbReference type="NCBI Taxonomy" id="115781"/>
    <lineage>
        <taxon>Bacteria</taxon>
        <taxon>Pseudomonadati</taxon>
        <taxon>Thermodesulfobacteriota</taxon>
        <taxon>Desulfobacteria</taxon>
        <taxon>Desulfobacterales</taxon>
        <taxon>Desulfobacteraceae</taxon>
        <taxon>Desulfotignum</taxon>
    </lineage>
</organism>
<comment type="caution">
    <text evidence="1">The sequence shown here is derived from an EMBL/GenBank/DDBJ whole genome shotgun (WGS) entry which is preliminary data.</text>
</comment>